<feature type="domain" description="Glycosyltransferase 2-like" evidence="2">
    <location>
        <begin position="2"/>
        <end position="59"/>
    </location>
</feature>
<keyword evidence="4" id="KW-1185">Reference proteome</keyword>
<evidence type="ECO:0000256" key="1">
    <source>
        <dbReference type="SAM" id="MobiDB-lite"/>
    </source>
</evidence>
<reference evidence="3" key="1">
    <citation type="submission" date="2021-10" db="EMBL/GenBank/DDBJ databases">
        <title>Streptomyces nigrumlapis sp.nov.,an antimicrobial producing actinobacterium isolated from Black Gobi rocks.</title>
        <authorList>
            <person name="Wen Y."/>
            <person name="Zhang W."/>
            <person name="Liu X.G."/>
        </authorList>
    </citation>
    <scope>NUCLEOTIDE SEQUENCE</scope>
    <source>
        <strain evidence="3">ST13-2-2</strain>
    </source>
</reference>
<dbReference type="EMBL" id="CP086322">
    <property type="protein sequence ID" value="UQA92500.1"/>
    <property type="molecule type" value="Genomic_DNA"/>
</dbReference>
<keyword evidence="3" id="KW-0808">Transferase</keyword>
<dbReference type="RefSeq" id="WP_319949551.1">
    <property type="nucleotide sequence ID" value="NZ_CP086322.1"/>
</dbReference>
<proteinExistence type="predicted"/>
<dbReference type="SUPFAM" id="SSF53448">
    <property type="entry name" value="Nucleotide-diphospho-sugar transferases"/>
    <property type="match status" value="1"/>
</dbReference>
<dbReference type="InterPro" id="IPR029044">
    <property type="entry name" value="Nucleotide-diphossugar_trans"/>
</dbReference>
<gene>
    <name evidence="3" type="ORF">K9S39_12235</name>
</gene>
<keyword evidence="3" id="KW-0328">Glycosyltransferase</keyword>
<feature type="compositionally biased region" description="Low complexity" evidence="1">
    <location>
        <begin position="59"/>
        <end position="77"/>
    </location>
</feature>
<dbReference type="EC" id="2.4.-.-" evidence="3"/>
<evidence type="ECO:0000259" key="2">
    <source>
        <dbReference type="Pfam" id="PF00535"/>
    </source>
</evidence>
<evidence type="ECO:0000313" key="3">
    <source>
        <dbReference type="EMBL" id="UQA92500.1"/>
    </source>
</evidence>
<organism evidence="3 4">
    <name type="scientific">Streptomyces halobius</name>
    <dbReference type="NCBI Taxonomy" id="2879846"/>
    <lineage>
        <taxon>Bacteria</taxon>
        <taxon>Bacillati</taxon>
        <taxon>Actinomycetota</taxon>
        <taxon>Actinomycetes</taxon>
        <taxon>Kitasatosporales</taxon>
        <taxon>Streptomycetaceae</taxon>
        <taxon>Streptomyces</taxon>
    </lineage>
</organism>
<evidence type="ECO:0000313" key="4">
    <source>
        <dbReference type="Proteomes" id="UP000830115"/>
    </source>
</evidence>
<dbReference type="GO" id="GO:0016757">
    <property type="term" value="F:glycosyltransferase activity"/>
    <property type="evidence" value="ECO:0007669"/>
    <property type="project" value="UniProtKB-KW"/>
</dbReference>
<dbReference type="Gene3D" id="3.90.550.10">
    <property type="entry name" value="Spore Coat Polysaccharide Biosynthesis Protein SpsA, Chain A"/>
    <property type="match status" value="1"/>
</dbReference>
<dbReference type="InterPro" id="IPR001173">
    <property type="entry name" value="Glyco_trans_2-like"/>
</dbReference>
<name>A0ABY4M7W8_9ACTN</name>
<dbReference type="Pfam" id="PF00535">
    <property type="entry name" value="Glycos_transf_2"/>
    <property type="match status" value="1"/>
</dbReference>
<feature type="region of interest" description="Disordered" evidence="1">
    <location>
        <begin position="54"/>
        <end position="102"/>
    </location>
</feature>
<protein>
    <submittedName>
        <fullName evidence="3">Glycosyltransferase</fullName>
        <ecNumber evidence="3">2.4.-.-</ecNumber>
    </submittedName>
</protein>
<accession>A0ABY4M7W8</accession>
<sequence length="102" mass="11204">MRQTVPADRVLVVDDTSSDRTGEVAASHGVTVIRPPRDLGSKAKVQNYSLPHCTTDLVTAPPTSYSPSTRTPSSHPTASKRHTRTIRERPLHRVSLRVPLAR</sequence>
<dbReference type="Proteomes" id="UP000830115">
    <property type="component" value="Chromosome"/>
</dbReference>